<sequence>MAVMNLPYSISRELLIDVLHYASDAEIVEPPALREQVKALLSLVLSNYE</sequence>
<dbReference type="Proteomes" id="UP000020406">
    <property type="component" value="Unassembled WGS sequence"/>
</dbReference>
<evidence type="ECO:0000313" key="2">
    <source>
        <dbReference type="EMBL" id="EWS77511.1"/>
    </source>
</evidence>
<proteinExistence type="predicted"/>
<comment type="caution">
    <text evidence="2">The sequence shown here is derived from an EMBL/GenBank/DDBJ whole genome shotgun (WGS) entry which is preliminary data.</text>
</comment>
<evidence type="ECO:0000259" key="1">
    <source>
        <dbReference type="Pfam" id="PF25583"/>
    </source>
</evidence>
<protein>
    <recommendedName>
        <fullName evidence="1">WCX domain-containing protein</fullName>
    </recommendedName>
</protein>
<dbReference type="InterPro" id="IPR057727">
    <property type="entry name" value="WCX_dom"/>
</dbReference>
<accession>Z9JI99</accession>
<dbReference type="PATRIC" id="fig|1444770.3.peg.2496"/>
<dbReference type="Pfam" id="PF25583">
    <property type="entry name" value="WCX"/>
    <property type="match status" value="1"/>
</dbReference>
<organism evidence="2 3">
    <name type="scientific">Xylella taiwanensis</name>
    <dbReference type="NCBI Taxonomy" id="1444770"/>
    <lineage>
        <taxon>Bacteria</taxon>
        <taxon>Pseudomonadati</taxon>
        <taxon>Pseudomonadota</taxon>
        <taxon>Gammaproteobacteria</taxon>
        <taxon>Lysobacterales</taxon>
        <taxon>Lysobacteraceae</taxon>
        <taxon>Xylella</taxon>
    </lineage>
</organism>
<evidence type="ECO:0000313" key="3">
    <source>
        <dbReference type="Proteomes" id="UP000020406"/>
    </source>
</evidence>
<gene>
    <name evidence="2" type="ORF">AF72_10515</name>
</gene>
<feature type="domain" description="WCX" evidence="1">
    <location>
        <begin position="3"/>
        <end position="41"/>
    </location>
</feature>
<reference evidence="2 3" key="1">
    <citation type="journal article" date="2014" name="Genome Announc.">
        <title>Draft Genome Sequence of Xylella fastidiosa Pear Leaf Scorch Strain in Taiwan.</title>
        <authorList>
            <person name="Su C.C."/>
            <person name="Deng W.L."/>
            <person name="Jan F.J."/>
            <person name="Chang C.J."/>
            <person name="Huang H."/>
            <person name="Chen J."/>
        </authorList>
    </citation>
    <scope>NUCLEOTIDE SEQUENCE [LARGE SCALE GENOMIC DNA]</scope>
    <source>
        <strain evidence="2 3">PLS229</strain>
    </source>
</reference>
<name>Z9JI99_9GAMM</name>
<dbReference type="EMBL" id="JDSQ01000019">
    <property type="protein sequence ID" value="EWS77511.1"/>
    <property type="molecule type" value="Genomic_DNA"/>
</dbReference>
<dbReference type="AlphaFoldDB" id="Z9JI99"/>
<dbReference type="eggNOG" id="COG2378">
    <property type="taxonomic scope" value="Bacteria"/>
</dbReference>